<feature type="non-terminal residue" evidence="2">
    <location>
        <position position="51"/>
    </location>
</feature>
<accession>A0A6H5G6E8</accession>
<keyword evidence="3" id="KW-1185">Reference proteome</keyword>
<feature type="domain" description="NADP-dependent oxidoreductase" evidence="1">
    <location>
        <begin position="5"/>
        <end position="51"/>
    </location>
</feature>
<proteinExistence type="predicted"/>
<dbReference type="PROSITE" id="PS00062">
    <property type="entry name" value="ALDOKETO_REDUCTASE_2"/>
    <property type="match status" value="1"/>
</dbReference>
<organism evidence="2 3">
    <name type="scientific">Nesidiocoris tenuis</name>
    <dbReference type="NCBI Taxonomy" id="355587"/>
    <lineage>
        <taxon>Eukaryota</taxon>
        <taxon>Metazoa</taxon>
        <taxon>Ecdysozoa</taxon>
        <taxon>Arthropoda</taxon>
        <taxon>Hexapoda</taxon>
        <taxon>Insecta</taxon>
        <taxon>Pterygota</taxon>
        <taxon>Neoptera</taxon>
        <taxon>Paraneoptera</taxon>
        <taxon>Hemiptera</taxon>
        <taxon>Heteroptera</taxon>
        <taxon>Panheteroptera</taxon>
        <taxon>Cimicomorpha</taxon>
        <taxon>Miridae</taxon>
        <taxon>Dicyphina</taxon>
        <taxon>Nesidiocoris</taxon>
    </lineage>
</organism>
<sequence>MYSDADYVDSWKEMEVAVRDGRIRSIGLSNFNKDQINRVIGNSDIKPAVLQ</sequence>
<gene>
    <name evidence="2" type="ORF">NTEN_LOCUS4199</name>
</gene>
<dbReference type="Gene3D" id="3.20.20.100">
    <property type="entry name" value="NADP-dependent oxidoreductase domain"/>
    <property type="match status" value="1"/>
</dbReference>
<dbReference type="Pfam" id="PF00248">
    <property type="entry name" value="Aldo_ket_red"/>
    <property type="match status" value="1"/>
</dbReference>
<dbReference type="InterPro" id="IPR023210">
    <property type="entry name" value="NADP_OxRdtase_dom"/>
</dbReference>
<reference evidence="2 3" key="1">
    <citation type="submission" date="2020-02" db="EMBL/GenBank/DDBJ databases">
        <authorList>
            <person name="Ferguson B K."/>
        </authorList>
    </citation>
    <scope>NUCLEOTIDE SEQUENCE [LARGE SCALE GENOMIC DNA]</scope>
</reference>
<dbReference type="InterPro" id="IPR036812">
    <property type="entry name" value="NAD(P)_OxRdtase_dom_sf"/>
</dbReference>
<evidence type="ECO:0000313" key="3">
    <source>
        <dbReference type="Proteomes" id="UP000479000"/>
    </source>
</evidence>
<dbReference type="Proteomes" id="UP000479000">
    <property type="component" value="Unassembled WGS sequence"/>
</dbReference>
<evidence type="ECO:0000259" key="1">
    <source>
        <dbReference type="Pfam" id="PF00248"/>
    </source>
</evidence>
<protein>
    <recommendedName>
        <fullName evidence="1">NADP-dependent oxidoreductase domain-containing protein</fullName>
    </recommendedName>
</protein>
<dbReference type="GO" id="GO:0016491">
    <property type="term" value="F:oxidoreductase activity"/>
    <property type="evidence" value="ECO:0007669"/>
    <property type="project" value="InterPro"/>
</dbReference>
<dbReference type="EMBL" id="CADCXU010006297">
    <property type="protein sequence ID" value="CAA9997905.1"/>
    <property type="molecule type" value="Genomic_DNA"/>
</dbReference>
<evidence type="ECO:0000313" key="2">
    <source>
        <dbReference type="EMBL" id="CAA9997905.1"/>
    </source>
</evidence>
<name>A0A6H5G6E8_9HEMI</name>
<dbReference type="OrthoDB" id="416253at2759"/>
<dbReference type="SUPFAM" id="SSF51430">
    <property type="entry name" value="NAD(P)-linked oxidoreductase"/>
    <property type="match status" value="1"/>
</dbReference>
<dbReference type="InterPro" id="IPR018170">
    <property type="entry name" value="Aldo/ket_reductase_CS"/>
</dbReference>
<dbReference type="AlphaFoldDB" id="A0A6H5G6E8"/>